<feature type="transmembrane region" description="Helical" evidence="1">
    <location>
        <begin position="314"/>
        <end position="333"/>
    </location>
</feature>
<evidence type="ECO:0000313" key="3">
    <source>
        <dbReference type="Proteomes" id="UP000652761"/>
    </source>
</evidence>
<accession>A0A843X2B0</accession>
<protein>
    <submittedName>
        <fullName evidence="2">Uncharacterized protein</fullName>
    </submittedName>
</protein>
<evidence type="ECO:0000313" key="2">
    <source>
        <dbReference type="EMBL" id="MQM15267.1"/>
    </source>
</evidence>
<organism evidence="2 3">
    <name type="scientific">Colocasia esculenta</name>
    <name type="common">Wild taro</name>
    <name type="synonym">Arum esculentum</name>
    <dbReference type="NCBI Taxonomy" id="4460"/>
    <lineage>
        <taxon>Eukaryota</taxon>
        <taxon>Viridiplantae</taxon>
        <taxon>Streptophyta</taxon>
        <taxon>Embryophyta</taxon>
        <taxon>Tracheophyta</taxon>
        <taxon>Spermatophyta</taxon>
        <taxon>Magnoliopsida</taxon>
        <taxon>Liliopsida</taxon>
        <taxon>Araceae</taxon>
        <taxon>Aroideae</taxon>
        <taxon>Colocasieae</taxon>
        <taxon>Colocasia</taxon>
    </lineage>
</organism>
<gene>
    <name evidence="2" type="ORF">Taro_048211</name>
</gene>
<reference evidence="2" key="1">
    <citation type="submission" date="2017-07" db="EMBL/GenBank/DDBJ databases">
        <title>Taro Niue Genome Assembly and Annotation.</title>
        <authorList>
            <person name="Atibalentja N."/>
            <person name="Keating K."/>
            <person name="Fields C.J."/>
        </authorList>
    </citation>
    <scope>NUCLEOTIDE SEQUENCE</scope>
    <source>
        <strain evidence="2">Niue_2</strain>
        <tissue evidence="2">Leaf</tissue>
    </source>
</reference>
<feature type="transmembrane region" description="Helical" evidence="1">
    <location>
        <begin position="492"/>
        <end position="513"/>
    </location>
</feature>
<keyword evidence="3" id="KW-1185">Reference proteome</keyword>
<comment type="caution">
    <text evidence="2">The sequence shown here is derived from an EMBL/GenBank/DDBJ whole genome shotgun (WGS) entry which is preliminary data.</text>
</comment>
<keyword evidence="1" id="KW-0812">Transmembrane</keyword>
<sequence>MLVSGCCCIALWVEEHRLGALCSGEGLRYAIVLAGAFCWVFPELCLGGSGGGSPRTCLRCFCSSSCCGVLSDVQCHLVVGLCILLKVFPRIALCRFWRRFFPGVLCVRFGPPLCCPCGLKCVVWLGCVLVRFSQDGSWRFWWRFSLKLLRVVLLRQWDFVCPRGSDGLFCFPVPGVLSQIVSDVFRVYIAVCHIVERVTPSFHGTACVWCPYRTTRKVWVRPSGDSGCRFCVLRVLCVRLLSLLDCEEETVCSVGYCWLQSELLTGVSRVAVGNCILCRALLAIEWVAGWSILVLHGTYGVVVPFGHPTCIGSFSCFLVSLDGFSMLPSPVWYVYGLWAAPGWSIPWICLSAGVVTTACGLLLRRFAPSLEGYCRDGVATALEVATPTWRTLELRGKRGLDSGAESFVELSCLGRDAEVVEVFSSRCGLNSPLSHCLSLRWFRSHVVVLGVGSQLGQAAVLRAFVCFRGGFVSLFRGGEAGARLASRGRGRIVLLLVASGGGLVVVAVVSASVSSQFRSPVLGCQSVVAPACVASRPRDVSGVRGGSACGPSTLWMSKVAVLAVRRRSQLVVA</sequence>
<evidence type="ECO:0000256" key="1">
    <source>
        <dbReference type="SAM" id="Phobius"/>
    </source>
</evidence>
<dbReference type="EMBL" id="NMUH01006442">
    <property type="protein sequence ID" value="MQM15267.1"/>
    <property type="molecule type" value="Genomic_DNA"/>
</dbReference>
<dbReference type="AlphaFoldDB" id="A0A843X2B0"/>
<keyword evidence="1" id="KW-0472">Membrane</keyword>
<proteinExistence type="predicted"/>
<keyword evidence="1" id="KW-1133">Transmembrane helix</keyword>
<feature type="transmembrane region" description="Helical" evidence="1">
    <location>
        <begin position="345"/>
        <end position="363"/>
    </location>
</feature>
<feature type="transmembrane region" description="Helical" evidence="1">
    <location>
        <begin position="280"/>
        <end position="302"/>
    </location>
</feature>
<name>A0A843X2B0_COLES</name>
<dbReference type="Proteomes" id="UP000652761">
    <property type="component" value="Unassembled WGS sequence"/>
</dbReference>